<evidence type="ECO:0000313" key="16">
    <source>
        <dbReference type="EMBL" id="NMR19591.1"/>
    </source>
</evidence>
<proteinExistence type="inferred from homology"/>
<dbReference type="CDD" id="cd07182">
    <property type="entry name" value="RNase_HII_bacteria_HII_like"/>
    <property type="match status" value="1"/>
</dbReference>
<dbReference type="InterPro" id="IPR022898">
    <property type="entry name" value="RNase_HII"/>
</dbReference>
<feature type="binding site" evidence="12">
    <location>
        <position position="154"/>
    </location>
    <ligand>
        <name>a divalent metal cation</name>
        <dbReference type="ChEBI" id="CHEBI:60240"/>
    </ligand>
</feature>
<evidence type="ECO:0000256" key="7">
    <source>
        <dbReference type="ARBA" id="ARBA00022722"/>
    </source>
</evidence>
<feature type="binding site" evidence="12">
    <location>
        <position position="57"/>
    </location>
    <ligand>
        <name>a divalent metal cation</name>
        <dbReference type="ChEBI" id="CHEBI:60240"/>
    </ligand>
</feature>
<keyword evidence="7 12" id="KW-0540">Nuclease</keyword>
<dbReference type="GO" id="GO:0043137">
    <property type="term" value="P:DNA replication, removal of RNA primer"/>
    <property type="evidence" value="ECO:0007669"/>
    <property type="project" value="TreeGrafter"/>
</dbReference>
<dbReference type="EMBL" id="JABCJJ010000005">
    <property type="protein sequence ID" value="NMR19591.1"/>
    <property type="molecule type" value="Genomic_DNA"/>
</dbReference>
<comment type="similarity">
    <text evidence="5 13">Belongs to the RNase HII family.</text>
</comment>
<evidence type="ECO:0000313" key="17">
    <source>
        <dbReference type="Proteomes" id="UP000562124"/>
    </source>
</evidence>
<dbReference type="EC" id="3.1.26.4" evidence="13"/>
<dbReference type="NCBIfam" id="NF000595">
    <property type="entry name" value="PRK00015.1-3"/>
    <property type="match status" value="1"/>
</dbReference>
<dbReference type="GO" id="GO:0032299">
    <property type="term" value="C:ribonuclease H2 complex"/>
    <property type="evidence" value="ECO:0007669"/>
    <property type="project" value="TreeGrafter"/>
</dbReference>
<dbReference type="PANTHER" id="PTHR10954">
    <property type="entry name" value="RIBONUCLEASE H2 SUBUNIT A"/>
    <property type="match status" value="1"/>
</dbReference>
<dbReference type="Proteomes" id="UP000562124">
    <property type="component" value="Unassembled WGS sequence"/>
</dbReference>
<feature type="binding site" evidence="12">
    <location>
        <position position="58"/>
    </location>
    <ligand>
        <name>a divalent metal cation</name>
        <dbReference type="ChEBI" id="CHEBI:60240"/>
    </ligand>
</feature>
<evidence type="ECO:0000256" key="9">
    <source>
        <dbReference type="ARBA" id="ARBA00022759"/>
    </source>
</evidence>
<dbReference type="GO" id="GO:0006298">
    <property type="term" value="P:mismatch repair"/>
    <property type="evidence" value="ECO:0007669"/>
    <property type="project" value="TreeGrafter"/>
</dbReference>
<dbReference type="PROSITE" id="PS51975">
    <property type="entry name" value="RNASE_H_2"/>
    <property type="match status" value="1"/>
</dbReference>
<accession>A0A7Y0QG04</accession>
<dbReference type="RefSeq" id="WP_169323963.1">
    <property type="nucleotide sequence ID" value="NZ_JABCJJ010000005.1"/>
</dbReference>
<keyword evidence="10 12" id="KW-0378">Hydrolase</keyword>
<dbReference type="Gene3D" id="3.30.420.10">
    <property type="entry name" value="Ribonuclease H-like superfamily/Ribonuclease H"/>
    <property type="match status" value="1"/>
</dbReference>
<comment type="cofactor">
    <cofactor evidence="12">
        <name>Mn(2+)</name>
        <dbReference type="ChEBI" id="CHEBI:29035"/>
    </cofactor>
    <cofactor evidence="12">
        <name>Mg(2+)</name>
        <dbReference type="ChEBI" id="CHEBI:18420"/>
    </cofactor>
    <text evidence="12">Manganese or magnesium. Binds 1 divalent metal ion per monomer in the absence of substrate. May bind a second metal ion after substrate binding.</text>
</comment>
<dbReference type="InterPro" id="IPR012337">
    <property type="entry name" value="RNaseH-like_sf"/>
</dbReference>
<evidence type="ECO:0000256" key="13">
    <source>
        <dbReference type="RuleBase" id="RU003515"/>
    </source>
</evidence>
<evidence type="ECO:0000256" key="2">
    <source>
        <dbReference type="ARBA" id="ARBA00001946"/>
    </source>
</evidence>
<keyword evidence="11" id="KW-0464">Manganese</keyword>
<comment type="caution">
    <text evidence="16">The sequence shown here is derived from an EMBL/GenBank/DDBJ whole genome shotgun (WGS) entry which is preliminary data.</text>
</comment>
<evidence type="ECO:0000256" key="5">
    <source>
        <dbReference type="ARBA" id="ARBA00007383"/>
    </source>
</evidence>
<reference evidence="16 17" key="1">
    <citation type="submission" date="2020-04" db="EMBL/GenBank/DDBJ databases">
        <title>Sequencing and Assembly of C. fimi.</title>
        <authorList>
            <person name="Ramsey A.R."/>
        </authorList>
    </citation>
    <scope>NUCLEOTIDE SEQUENCE [LARGE SCALE GENOMIC DNA]</scope>
    <source>
        <strain evidence="16 17">SB</strain>
    </source>
</reference>
<protein>
    <recommendedName>
        <fullName evidence="13">Ribonuclease</fullName>
        <ecNumber evidence="13">3.1.26.4</ecNumber>
    </recommendedName>
</protein>
<comment type="function">
    <text evidence="3 13">Endonuclease that specifically degrades the RNA of RNA-DNA hybrids.</text>
</comment>
<dbReference type="InterPro" id="IPR036397">
    <property type="entry name" value="RNaseH_sf"/>
</dbReference>
<evidence type="ECO:0000256" key="6">
    <source>
        <dbReference type="ARBA" id="ARBA00022490"/>
    </source>
</evidence>
<dbReference type="SUPFAM" id="SSF53098">
    <property type="entry name" value="Ribonuclease H-like"/>
    <property type="match status" value="1"/>
</dbReference>
<dbReference type="InterPro" id="IPR024567">
    <property type="entry name" value="RNase_HII/HIII_dom"/>
</dbReference>
<feature type="region of interest" description="Disordered" evidence="14">
    <location>
        <begin position="1"/>
        <end position="37"/>
    </location>
</feature>
<evidence type="ECO:0000256" key="3">
    <source>
        <dbReference type="ARBA" id="ARBA00004065"/>
    </source>
</evidence>
<comment type="cofactor">
    <cofactor evidence="2">
        <name>Mg(2+)</name>
        <dbReference type="ChEBI" id="CHEBI:18420"/>
    </cofactor>
</comment>
<dbReference type="PANTHER" id="PTHR10954:SF18">
    <property type="entry name" value="RIBONUCLEASE HII"/>
    <property type="match status" value="1"/>
</dbReference>
<dbReference type="GO" id="GO:0005737">
    <property type="term" value="C:cytoplasm"/>
    <property type="evidence" value="ECO:0007669"/>
    <property type="project" value="UniProtKB-SubCell"/>
</dbReference>
<organism evidence="16 17">
    <name type="scientific">Cellulomonas fimi</name>
    <dbReference type="NCBI Taxonomy" id="1708"/>
    <lineage>
        <taxon>Bacteria</taxon>
        <taxon>Bacillati</taxon>
        <taxon>Actinomycetota</taxon>
        <taxon>Actinomycetes</taxon>
        <taxon>Micrococcales</taxon>
        <taxon>Cellulomonadaceae</taxon>
        <taxon>Cellulomonas</taxon>
    </lineage>
</organism>
<evidence type="ECO:0000256" key="12">
    <source>
        <dbReference type="PROSITE-ProRule" id="PRU01319"/>
    </source>
</evidence>
<comment type="subcellular location">
    <subcellularLocation>
        <location evidence="4">Cytoplasm</location>
    </subcellularLocation>
</comment>
<name>A0A7Y0QG04_CELFI</name>
<evidence type="ECO:0000259" key="15">
    <source>
        <dbReference type="PROSITE" id="PS51975"/>
    </source>
</evidence>
<keyword evidence="8 12" id="KW-0479">Metal-binding</keyword>
<dbReference type="Pfam" id="PF01351">
    <property type="entry name" value="RNase_HII"/>
    <property type="match status" value="2"/>
</dbReference>
<evidence type="ECO:0000256" key="1">
    <source>
        <dbReference type="ARBA" id="ARBA00000077"/>
    </source>
</evidence>
<keyword evidence="6" id="KW-0963">Cytoplasm</keyword>
<evidence type="ECO:0000256" key="10">
    <source>
        <dbReference type="ARBA" id="ARBA00022801"/>
    </source>
</evidence>
<feature type="domain" description="RNase H type-2" evidence="15">
    <location>
        <begin position="51"/>
        <end position="284"/>
    </location>
</feature>
<comment type="catalytic activity">
    <reaction evidence="1 12 13">
        <text>Endonucleolytic cleavage to 5'-phosphomonoester.</text>
        <dbReference type="EC" id="3.1.26.4"/>
    </reaction>
</comment>
<evidence type="ECO:0000256" key="8">
    <source>
        <dbReference type="ARBA" id="ARBA00022723"/>
    </source>
</evidence>
<feature type="compositionally biased region" description="Low complexity" evidence="14">
    <location>
        <begin position="19"/>
        <end position="33"/>
    </location>
</feature>
<evidence type="ECO:0000256" key="11">
    <source>
        <dbReference type="ARBA" id="ARBA00023211"/>
    </source>
</evidence>
<dbReference type="AlphaFoldDB" id="A0A7Y0QG04"/>
<keyword evidence="17" id="KW-1185">Reference proteome</keyword>
<gene>
    <name evidence="16" type="ORF">HIR71_05020</name>
</gene>
<sequence length="285" mass="29390">MTTTTQDGTALDRARQARRAATPTRSTQRRTTPTPTPTLRRERALLGAGAALVVGMDEVGRGALAGPVSVGAVAVGATTRTCPRGVADSKLLTPAARTALLPSLSRWGLARAVGHASAAEIDAFGIIAALRLAGRRALAEVVDALGPVDAVLLDGSHDWLSAPRQGRLFEGSPDGVASPDGVTELGPPLAGLGRAAVEAPQPRVHLLVKADRTCASVAAASILAKCERDALMASLAGAHPLYGWADNKGYGSAEHVAALRVHGPSRLHRQSWRLPVDHPDAAADD</sequence>
<dbReference type="GO" id="GO:0046872">
    <property type="term" value="F:metal ion binding"/>
    <property type="evidence" value="ECO:0007669"/>
    <property type="project" value="UniProtKB-KW"/>
</dbReference>
<dbReference type="InterPro" id="IPR001352">
    <property type="entry name" value="RNase_HII/HIII"/>
</dbReference>
<keyword evidence="9 12" id="KW-0255">Endonuclease</keyword>
<dbReference type="GO" id="GO:0004523">
    <property type="term" value="F:RNA-DNA hybrid ribonuclease activity"/>
    <property type="evidence" value="ECO:0007669"/>
    <property type="project" value="UniProtKB-UniRule"/>
</dbReference>
<evidence type="ECO:0000256" key="14">
    <source>
        <dbReference type="SAM" id="MobiDB-lite"/>
    </source>
</evidence>
<dbReference type="GO" id="GO:0003723">
    <property type="term" value="F:RNA binding"/>
    <property type="evidence" value="ECO:0007669"/>
    <property type="project" value="UniProtKB-UniRule"/>
</dbReference>
<evidence type="ECO:0000256" key="4">
    <source>
        <dbReference type="ARBA" id="ARBA00004496"/>
    </source>
</evidence>